<name>A0A316UNQ8_9BASI</name>
<dbReference type="GeneID" id="37031100"/>
<dbReference type="SUPFAM" id="SSF50978">
    <property type="entry name" value="WD40 repeat-like"/>
    <property type="match status" value="1"/>
</dbReference>
<dbReference type="EMBL" id="KZ819670">
    <property type="protein sequence ID" value="PWN26942.1"/>
    <property type="molecule type" value="Genomic_DNA"/>
</dbReference>
<dbReference type="OrthoDB" id="1259151at2759"/>
<evidence type="ECO:0000259" key="2">
    <source>
        <dbReference type="PROSITE" id="PS50181"/>
    </source>
</evidence>
<protein>
    <recommendedName>
        <fullName evidence="2">F-box domain-containing protein</fullName>
    </recommendedName>
</protein>
<dbReference type="RefSeq" id="XP_025361554.1">
    <property type="nucleotide sequence ID" value="XM_025509277.1"/>
</dbReference>
<dbReference type="CDD" id="cd09917">
    <property type="entry name" value="F-box_SF"/>
    <property type="match status" value="1"/>
</dbReference>
<keyword evidence="4" id="KW-1185">Reference proteome</keyword>
<feature type="domain" description="F-box" evidence="2">
    <location>
        <begin position="20"/>
        <end position="68"/>
    </location>
</feature>
<evidence type="ECO:0000313" key="3">
    <source>
        <dbReference type="EMBL" id="PWN26942.1"/>
    </source>
</evidence>
<proteinExistence type="predicted"/>
<dbReference type="AlphaFoldDB" id="A0A316UNQ8"/>
<dbReference type="InterPro" id="IPR036322">
    <property type="entry name" value="WD40_repeat_dom_sf"/>
</dbReference>
<dbReference type="Proteomes" id="UP000245884">
    <property type="component" value="Unassembled WGS sequence"/>
</dbReference>
<dbReference type="InterPro" id="IPR015943">
    <property type="entry name" value="WD40/YVTN_repeat-like_dom_sf"/>
</dbReference>
<gene>
    <name evidence="3" type="ORF">BDZ90DRAFT_280414</name>
</gene>
<dbReference type="SMART" id="SM00256">
    <property type="entry name" value="FBOX"/>
    <property type="match status" value="1"/>
</dbReference>
<dbReference type="Gene3D" id="2.130.10.10">
    <property type="entry name" value="YVTN repeat-like/Quinoprotein amine dehydrogenase"/>
    <property type="match status" value="1"/>
</dbReference>
<sequence length="593" mass="65016">MAIPPASASSRPPHSNGASSLLLPELPAELLLRIFSHLPFSSLASLSLTCRGLHRSVDEIGWTTWLLSRSEDNDPDPQRRIEVLSREEGNQSGLKRVREMRRCDEVWASKAVRARGFGYKELLLASSGSDAMEPINGSGGRPPRDWPAFPCAKLCAQGLIVAMRSLVVFWSSASLQDQAGICSDRKPRVYHLGEASGWQEINAVEVLEAQPDSIVLAVGRFHGVLELWRLPIGVDDGGGGKARARGMGSCEPSPGKPGSVQSISYLPEERLLAIGWKDGHVALYTLNTRCELEPLFSWKIPRNAKLWCLHLGLHYLGGEPWLAIGCQANTEPGCNPSPLIIYTDVLHWANQCAAAHREGRPRPSPAVIWPINPSRTSIYALASPRPSMSSPTFPTHTLYAGCHNGTIVALDVSQGGKFLARYRDAYDDSPVYSLSLGVGQGSRSIAAGTGRHGCLKLYEQGRDREPLSYPEQHGDVPKSPGEGGEGWTLFPPSPPPCNSPTYAVVGEHGRLFCAGREKCWEFDARGTARSGMRDEAIRCKGAAWYRHREMVLMRTCGEEGEGGEKQEEEKKDNKKKGKRWSAGGKGFWRGRRR</sequence>
<dbReference type="InterPro" id="IPR036047">
    <property type="entry name" value="F-box-like_dom_sf"/>
</dbReference>
<dbReference type="Pfam" id="PF12937">
    <property type="entry name" value="F-box-like"/>
    <property type="match status" value="1"/>
</dbReference>
<feature type="compositionally biased region" description="Basic and acidic residues" evidence="1">
    <location>
        <begin position="562"/>
        <end position="572"/>
    </location>
</feature>
<dbReference type="Gene3D" id="1.20.1280.50">
    <property type="match status" value="1"/>
</dbReference>
<evidence type="ECO:0000313" key="4">
    <source>
        <dbReference type="Proteomes" id="UP000245884"/>
    </source>
</evidence>
<feature type="region of interest" description="Disordered" evidence="1">
    <location>
        <begin position="556"/>
        <end position="593"/>
    </location>
</feature>
<feature type="region of interest" description="Disordered" evidence="1">
    <location>
        <begin position="465"/>
        <end position="489"/>
    </location>
</feature>
<dbReference type="PROSITE" id="PS50181">
    <property type="entry name" value="FBOX"/>
    <property type="match status" value="1"/>
</dbReference>
<accession>A0A316UNQ8</accession>
<dbReference type="SUPFAM" id="SSF81383">
    <property type="entry name" value="F-box domain"/>
    <property type="match status" value="1"/>
</dbReference>
<organism evidence="3 4">
    <name type="scientific">Jaminaea rosea</name>
    <dbReference type="NCBI Taxonomy" id="1569628"/>
    <lineage>
        <taxon>Eukaryota</taxon>
        <taxon>Fungi</taxon>
        <taxon>Dikarya</taxon>
        <taxon>Basidiomycota</taxon>
        <taxon>Ustilaginomycotina</taxon>
        <taxon>Exobasidiomycetes</taxon>
        <taxon>Microstromatales</taxon>
        <taxon>Microstromatales incertae sedis</taxon>
        <taxon>Jaminaea</taxon>
    </lineage>
</organism>
<evidence type="ECO:0000256" key="1">
    <source>
        <dbReference type="SAM" id="MobiDB-lite"/>
    </source>
</evidence>
<reference evidence="3 4" key="1">
    <citation type="journal article" date="2018" name="Mol. Biol. Evol.">
        <title>Broad Genomic Sampling Reveals a Smut Pathogenic Ancestry of the Fungal Clade Ustilaginomycotina.</title>
        <authorList>
            <person name="Kijpornyongpan T."/>
            <person name="Mondo S.J."/>
            <person name="Barry K."/>
            <person name="Sandor L."/>
            <person name="Lee J."/>
            <person name="Lipzen A."/>
            <person name="Pangilinan J."/>
            <person name="LaButti K."/>
            <person name="Hainaut M."/>
            <person name="Henrissat B."/>
            <person name="Grigoriev I.V."/>
            <person name="Spatafora J.W."/>
            <person name="Aime M.C."/>
        </authorList>
    </citation>
    <scope>NUCLEOTIDE SEQUENCE [LARGE SCALE GENOMIC DNA]</scope>
    <source>
        <strain evidence="3 4">MCA 5214</strain>
    </source>
</reference>
<feature type="compositionally biased region" description="Basic and acidic residues" evidence="1">
    <location>
        <begin position="465"/>
        <end position="476"/>
    </location>
</feature>
<dbReference type="InterPro" id="IPR001810">
    <property type="entry name" value="F-box_dom"/>
</dbReference>